<evidence type="ECO:0000313" key="7">
    <source>
        <dbReference type="Proteomes" id="UP000659767"/>
    </source>
</evidence>
<gene>
    <name evidence="6" type="ORF">GCM10010253_43030</name>
</gene>
<dbReference type="PRINTS" id="PR00502">
    <property type="entry name" value="NUDIXFAMILY"/>
</dbReference>
<dbReference type="InterPro" id="IPR020084">
    <property type="entry name" value="NUDIX_hydrolase_CS"/>
</dbReference>
<reference evidence="7" key="1">
    <citation type="journal article" date="2019" name="Int. J. Syst. Evol. Microbiol.">
        <title>The Global Catalogue of Microorganisms (GCM) 10K type strain sequencing project: providing services to taxonomists for standard genome sequencing and annotation.</title>
        <authorList>
            <consortium name="The Broad Institute Genomics Platform"/>
            <consortium name="The Broad Institute Genome Sequencing Center for Infectious Disease"/>
            <person name="Wu L."/>
            <person name="Ma J."/>
        </authorList>
    </citation>
    <scope>NUCLEOTIDE SEQUENCE [LARGE SCALE GENOMIC DNA]</scope>
    <source>
        <strain evidence="7">JCM 4350</strain>
    </source>
</reference>
<dbReference type="EMBL" id="BMSZ01000012">
    <property type="protein sequence ID" value="GGS63515.1"/>
    <property type="molecule type" value="Genomic_DNA"/>
</dbReference>
<keyword evidence="7" id="KW-1185">Reference proteome</keyword>
<organism evidence="6 7">
    <name type="scientific">Streptomyces badius</name>
    <dbReference type="NCBI Taxonomy" id="1941"/>
    <lineage>
        <taxon>Bacteria</taxon>
        <taxon>Bacillati</taxon>
        <taxon>Actinomycetota</taxon>
        <taxon>Actinomycetes</taxon>
        <taxon>Kitasatosporales</taxon>
        <taxon>Streptomycetaceae</taxon>
        <taxon>Streptomyces</taxon>
    </lineage>
</organism>
<accession>A0ABQ2TCH4</accession>
<evidence type="ECO:0000256" key="2">
    <source>
        <dbReference type="ARBA" id="ARBA00005582"/>
    </source>
</evidence>
<evidence type="ECO:0000313" key="6">
    <source>
        <dbReference type="EMBL" id="GGS63515.1"/>
    </source>
</evidence>
<dbReference type="InterPro" id="IPR000086">
    <property type="entry name" value="NUDIX_hydrolase_dom"/>
</dbReference>
<keyword evidence="3 4" id="KW-0378">Hydrolase</keyword>
<dbReference type="PANTHER" id="PTHR43046:SF14">
    <property type="entry name" value="MUTT_NUDIX FAMILY PROTEIN"/>
    <property type="match status" value="1"/>
</dbReference>
<dbReference type="PANTHER" id="PTHR43046">
    <property type="entry name" value="GDP-MANNOSE MANNOSYL HYDROLASE"/>
    <property type="match status" value="1"/>
</dbReference>
<protein>
    <recommendedName>
        <fullName evidence="5">Nudix hydrolase domain-containing protein</fullName>
    </recommendedName>
</protein>
<proteinExistence type="inferred from homology"/>
<dbReference type="RefSeq" id="WP_199888850.1">
    <property type="nucleotide sequence ID" value="NZ_BMSZ01000012.1"/>
</dbReference>
<dbReference type="Gene3D" id="3.90.79.10">
    <property type="entry name" value="Nucleoside Triphosphate Pyrophosphohydrolase"/>
    <property type="match status" value="1"/>
</dbReference>
<dbReference type="InterPro" id="IPR020476">
    <property type="entry name" value="Nudix_hydrolase"/>
</dbReference>
<dbReference type="CDD" id="cd02883">
    <property type="entry name" value="NUDIX_Hydrolase"/>
    <property type="match status" value="1"/>
</dbReference>
<comment type="similarity">
    <text evidence="2 4">Belongs to the Nudix hydrolase family.</text>
</comment>
<dbReference type="InterPro" id="IPR015797">
    <property type="entry name" value="NUDIX_hydrolase-like_dom_sf"/>
</dbReference>
<dbReference type="PROSITE" id="PS51462">
    <property type="entry name" value="NUDIX"/>
    <property type="match status" value="1"/>
</dbReference>
<sequence length="135" mass="14467">MTEQSVQPPVATAIIVDGGKVLMIRRQVREGKLLWAFPGGGIEAGETPEQAAVRETAEEVGLEVKAVRVLGDRVHPQTGVPMTYVACELISGDAIVGDAEEIAAVSWIGHGDIPEYVPYGLFGPVQDYLDETLPR</sequence>
<comment type="cofactor">
    <cofactor evidence="1">
        <name>Mg(2+)</name>
        <dbReference type="ChEBI" id="CHEBI:18420"/>
    </cofactor>
</comment>
<dbReference type="PROSITE" id="PS00893">
    <property type="entry name" value="NUDIX_BOX"/>
    <property type="match status" value="1"/>
</dbReference>
<evidence type="ECO:0000259" key="5">
    <source>
        <dbReference type="PROSITE" id="PS51462"/>
    </source>
</evidence>
<feature type="domain" description="Nudix hydrolase" evidence="5">
    <location>
        <begin position="5"/>
        <end position="130"/>
    </location>
</feature>
<comment type="caution">
    <text evidence="6">The sequence shown here is derived from an EMBL/GenBank/DDBJ whole genome shotgun (WGS) entry which is preliminary data.</text>
</comment>
<evidence type="ECO:0000256" key="1">
    <source>
        <dbReference type="ARBA" id="ARBA00001946"/>
    </source>
</evidence>
<dbReference type="Proteomes" id="UP000659767">
    <property type="component" value="Unassembled WGS sequence"/>
</dbReference>
<evidence type="ECO:0000256" key="4">
    <source>
        <dbReference type="RuleBase" id="RU003476"/>
    </source>
</evidence>
<dbReference type="Pfam" id="PF00293">
    <property type="entry name" value="NUDIX"/>
    <property type="match status" value="1"/>
</dbReference>
<name>A0ABQ2TCH4_STRBA</name>
<dbReference type="SUPFAM" id="SSF55811">
    <property type="entry name" value="Nudix"/>
    <property type="match status" value="1"/>
</dbReference>
<evidence type="ECO:0000256" key="3">
    <source>
        <dbReference type="ARBA" id="ARBA00022801"/>
    </source>
</evidence>